<feature type="transmembrane region" description="Helical" evidence="16">
    <location>
        <begin position="390"/>
        <end position="414"/>
    </location>
</feature>
<evidence type="ECO:0000256" key="7">
    <source>
        <dbReference type="ARBA" id="ARBA00022692"/>
    </source>
</evidence>
<dbReference type="PANTHER" id="PTHR43507:SF20">
    <property type="entry name" value="NADH-UBIQUINONE OXIDOREDUCTASE CHAIN 4"/>
    <property type="match status" value="1"/>
</dbReference>
<evidence type="ECO:0000256" key="8">
    <source>
        <dbReference type="ARBA" id="ARBA00022967"/>
    </source>
</evidence>
<feature type="transmembrane region" description="Helical" evidence="16">
    <location>
        <begin position="258"/>
        <end position="279"/>
    </location>
</feature>
<feature type="transmembrane region" description="Helical" evidence="16">
    <location>
        <begin position="224"/>
        <end position="243"/>
    </location>
</feature>
<feature type="transmembrane region" description="Helical" evidence="16">
    <location>
        <begin position="62"/>
        <end position="81"/>
    </location>
</feature>
<dbReference type="GO" id="GO:0008137">
    <property type="term" value="F:NADH dehydrogenase (ubiquinone) activity"/>
    <property type="evidence" value="ECO:0007669"/>
    <property type="project" value="UniProtKB-UniRule"/>
</dbReference>
<feature type="transmembrane region" description="Helical" evidence="16">
    <location>
        <begin position="310"/>
        <end position="331"/>
    </location>
</feature>
<feature type="transmembrane region" description="Helical" evidence="16">
    <location>
        <begin position="150"/>
        <end position="170"/>
    </location>
</feature>
<evidence type="ECO:0000256" key="6">
    <source>
        <dbReference type="ARBA" id="ARBA00022660"/>
    </source>
</evidence>
<dbReference type="EMBL" id="AP004104">
    <property type="protein sequence ID" value="BAC58182.1"/>
    <property type="molecule type" value="Genomic_DNA"/>
</dbReference>
<keyword evidence="10 16" id="KW-1133">Transmembrane helix</keyword>
<dbReference type="InterPro" id="IPR010227">
    <property type="entry name" value="NADH_Q_OxRdtase_chainM/4"/>
</dbReference>
<accession>Q85D37</accession>
<dbReference type="InterPro" id="IPR000260">
    <property type="entry name" value="NADH4_N"/>
</dbReference>
<evidence type="ECO:0000256" key="3">
    <source>
        <dbReference type="ARBA" id="ARBA00012944"/>
    </source>
</evidence>
<keyword evidence="11 16" id="KW-0520">NAD</keyword>
<comment type="subcellular location">
    <subcellularLocation>
        <location evidence="1 16">Mitochondrion membrane</location>
        <topology evidence="1 16">Multi-pass membrane protein</topology>
    </subcellularLocation>
</comment>
<dbReference type="GO" id="GO:0015990">
    <property type="term" value="P:electron transport coupled proton transport"/>
    <property type="evidence" value="ECO:0007669"/>
    <property type="project" value="TreeGrafter"/>
</dbReference>
<evidence type="ECO:0000256" key="10">
    <source>
        <dbReference type="ARBA" id="ARBA00022989"/>
    </source>
</evidence>
<feature type="transmembrane region" description="Helical" evidence="16">
    <location>
        <begin position="21"/>
        <end position="42"/>
    </location>
</feature>
<geneLocation type="mitochondrion" evidence="19"/>
<feature type="transmembrane region" description="Helical" evidence="16">
    <location>
        <begin position="352"/>
        <end position="370"/>
    </location>
</feature>
<evidence type="ECO:0000256" key="14">
    <source>
        <dbReference type="ARBA" id="ARBA00023136"/>
    </source>
</evidence>
<dbReference type="GeneID" id="806671"/>
<keyword evidence="9 16" id="KW-0249">Electron transport</keyword>
<dbReference type="InterPro" id="IPR003918">
    <property type="entry name" value="NADH_UbQ_OxRdtase"/>
</dbReference>
<evidence type="ECO:0000256" key="9">
    <source>
        <dbReference type="ARBA" id="ARBA00022982"/>
    </source>
</evidence>
<dbReference type="Pfam" id="PF00361">
    <property type="entry name" value="Proton_antipo_M"/>
    <property type="match status" value="1"/>
</dbReference>
<evidence type="ECO:0000256" key="5">
    <source>
        <dbReference type="ARBA" id="ARBA00022448"/>
    </source>
</evidence>
<dbReference type="GO" id="GO:0048039">
    <property type="term" value="F:ubiquinone binding"/>
    <property type="evidence" value="ECO:0007669"/>
    <property type="project" value="TreeGrafter"/>
</dbReference>
<evidence type="ECO:0000259" key="17">
    <source>
        <dbReference type="Pfam" id="PF00361"/>
    </source>
</evidence>
<dbReference type="EC" id="7.1.1.2" evidence="3 16"/>
<proteinExistence type="inferred from homology"/>
<feature type="transmembrane region" description="Helical" evidence="16">
    <location>
        <begin position="286"/>
        <end position="304"/>
    </location>
</feature>
<dbReference type="GO" id="GO:0003954">
    <property type="term" value="F:NADH dehydrogenase activity"/>
    <property type="evidence" value="ECO:0007669"/>
    <property type="project" value="TreeGrafter"/>
</dbReference>
<dbReference type="GO" id="GO:0031966">
    <property type="term" value="C:mitochondrial membrane"/>
    <property type="evidence" value="ECO:0007669"/>
    <property type="project" value="UniProtKB-SubCell"/>
</dbReference>
<evidence type="ECO:0000256" key="16">
    <source>
        <dbReference type="RuleBase" id="RU003297"/>
    </source>
</evidence>
<dbReference type="RefSeq" id="NP_795777.1">
    <property type="nucleotide sequence ID" value="NC_004594.1"/>
</dbReference>
<evidence type="ECO:0000256" key="12">
    <source>
        <dbReference type="ARBA" id="ARBA00023075"/>
    </source>
</evidence>
<dbReference type="PANTHER" id="PTHR43507">
    <property type="entry name" value="NADH-UBIQUINONE OXIDOREDUCTASE CHAIN 4"/>
    <property type="match status" value="1"/>
</dbReference>
<comment type="catalytic activity">
    <reaction evidence="15 16">
        <text>a ubiquinone + NADH + 5 H(+)(in) = a ubiquinol + NAD(+) + 4 H(+)(out)</text>
        <dbReference type="Rhea" id="RHEA:29091"/>
        <dbReference type="Rhea" id="RHEA-COMP:9565"/>
        <dbReference type="Rhea" id="RHEA-COMP:9566"/>
        <dbReference type="ChEBI" id="CHEBI:15378"/>
        <dbReference type="ChEBI" id="CHEBI:16389"/>
        <dbReference type="ChEBI" id="CHEBI:17976"/>
        <dbReference type="ChEBI" id="CHEBI:57540"/>
        <dbReference type="ChEBI" id="CHEBI:57945"/>
        <dbReference type="EC" id="7.1.1.2"/>
    </reaction>
</comment>
<feature type="domain" description="NADH:ubiquinone oxidoreductase chain 4 N-terminal" evidence="18">
    <location>
        <begin position="1"/>
        <end position="110"/>
    </location>
</feature>
<evidence type="ECO:0000256" key="15">
    <source>
        <dbReference type="ARBA" id="ARBA00049551"/>
    </source>
</evidence>
<keyword evidence="14 16" id="KW-0472">Membrane</keyword>
<sequence>MLKILIPTIMLFPTIWLAPTKWLWPASIAQSLVIALMSLSWFKYSSETGWSTTNLYIATDPLSTPLLVLSCWLLPLMILASQGHAATEPINRQRTLISLLASLQVFLILAFGATEVIMFYVMFEATLLPTLVIITRWGNQTERLNAGTYFLFYTLAGSLPLLVALLLLQADAGSLSMLTLQYSAPLTLMTWADKMWWAACLVAFLVKMPLYGVHLWLPKAHVEAPIAGSMVLAAVLLKLGGYGMMRMVLVLDPLTKDLAYPFIVLALWGIIMTGSICLRQTDLKSLIAYSSVSHMGLVAGGILIQTPWGFTGAIILMIAHGLTSSALFCLANTSYERTHSRTMLLARGMQMVLPLMATWWFIANLANLALPPLPNLMGELVIITSLFNWSGWTIALTGVGTLITAAYSLYLFLVSQRGPVPPHVIALPPSYTREHLLLALHLLPVVLLVAKPELMWGWSF</sequence>
<dbReference type="NCBIfam" id="TIGR01972">
    <property type="entry name" value="NDH_I_M"/>
    <property type="match status" value="1"/>
</dbReference>
<evidence type="ECO:0000256" key="2">
    <source>
        <dbReference type="ARBA" id="ARBA00009025"/>
    </source>
</evidence>
<reference evidence="19" key="1">
    <citation type="journal article" date="2003" name="Mol. Phylogenet. Evol.">
        <title>Basal euteleostean relationships: a mitogenomic perspective on the phylogenetic reality of the "Protacanthopterygii".</title>
        <authorList>
            <person name="Ishiguro N.B."/>
            <person name="Miya M."/>
            <person name="Nishida M."/>
        </authorList>
    </citation>
    <scope>NUCLEOTIDE SEQUENCE</scope>
</reference>
<keyword evidence="8" id="KW-1278">Translocase</keyword>
<keyword evidence="5 16" id="KW-0813">Transport</keyword>
<comment type="function">
    <text evidence="16">Core subunit of the mitochondrial membrane respiratory chain NADH dehydrogenase (Complex I) which catalyzes electron transfer from NADH through the respiratory chain, using ubiquinone as an electron acceptor. Essential for the catalytic activity and assembly of complex I.</text>
</comment>
<feature type="transmembrane region" description="Helical" evidence="16">
    <location>
        <begin position="195"/>
        <end position="217"/>
    </location>
</feature>
<keyword evidence="7 16" id="KW-0812">Transmembrane</keyword>
<comment type="similarity">
    <text evidence="2 16">Belongs to the complex I subunit 4 family.</text>
</comment>
<evidence type="ECO:0000256" key="13">
    <source>
        <dbReference type="ARBA" id="ARBA00023128"/>
    </source>
</evidence>
<dbReference type="AlphaFoldDB" id="Q85D37"/>
<evidence type="ECO:0000256" key="1">
    <source>
        <dbReference type="ARBA" id="ARBA00004225"/>
    </source>
</evidence>
<dbReference type="Pfam" id="PF01059">
    <property type="entry name" value="Oxidored_q5_N"/>
    <property type="match status" value="1"/>
</dbReference>
<keyword evidence="6 16" id="KW-0679">Respiratory chain</keyword>
<evidence type="ECO:0000256" key="4">
    <source>
        <dbReference type="ARBA" id="ARBA00021006"/>
    </source>
</evidence>
<feature type="transmembrane region" description="Helical" evidence="16">
    <location>
        <begin position="435"/>
        <end position="458"/>
    </location>
</feature>
<dbReference type="PRINTS" id="PR01437">
    <property type="entry name" value="NUOXDRDTASE4"/>
</dbReference>
<name>Q85D37_GALMC</name>
<organism evidence="19">
    <name type="scientific">Galaxias maculatus</name>
    <name type="common">Inanga</name>
    <dbReference type="NCBI Taxonomy" id="61620"/>
    <lineage>
        <taxon>Eukaryota</taxon>
        <taxon>Metazoa</taxon>
        <taxon>Chordata</taxon>
        <taxon>Craniata</taxon>
        <taxon>Vertebrata</taxon>
        <taxon>Euteleostomi</taxon>
        <taxon>Actinopterygii</taxon>
        <taxon>Neopterygii</taxon>
        <taxon>Teleostei</taxon>
        <taxon>Protacanthopterygii</taxon>
        <taxon>Galaxiidae</taxon>
        <taxon>Galaxias</taxon>
    </lineage>
</organism>
<feature type="transmembrane region" description="Helical" evidence="16">
    <location>
        <begin position="93"/>
        <end position="111"/>
    </location>
</feature>
<dbReference type="InterPro" id="IPR001750">
    <property type="entry name" value="ND/Mrp_TM"/>
</dbReference>
<feature type="domain" description="NADH:quinone oxidoreductase/Mrp antiporter transmembrane" evidence="17">
    <location>
        <begin position="113"/>
        <end position="404"/>
    </location>
</feature>
<protein>
    <recommendedName>
        <fullName evidence="4 16">NADH-ubiquinone oxidoreductase chain 4</fullName>
        <ecNumber evidence="3 16">7.1.1.2</ecNumber>
    </recommendedName>
</protein>
<evidence type="ECO:0000256" key="11">
    <source>
        <dbReference type="ARBA" id="ARBA00023027"/>
    </source>
</evidence>
<dbReference type="CTD" id="4538"/>
<feature type="transmembrane region" description="Helical" evidence="16">
    <location>
        <begin position="117"/>
        <end position="138"/>
    </location>
</feature>
<evidence type="ECO:0000313" key="19">
    <source>
        <dbReference type="EMBL" id="BAC58182.1"/>
    </source>
</evidence>
<dbReference type="GO" id="GO:0042773">
    <property type="term" value="P:ATP synthesis coupled electron transport"/>
    <property type="evidence" value="ECO:0007669"/>
    <property type="project" value="InterPro"/>
</dbReference>
<keyword evidence="12 16" id="KW-0830">Ubiquinone</keyword>
<evidence type="ECO:0000259" key="18">
    <source>
        <dbReference type="Pfam" id="PF01059"/>
    </source>
</evidence>
<gene>
    <name evidence="19" type="primary">ND4</name>
</gene>
<keyword evidence="13 16" id="KW-0496">Mitochondrion</keyword>